<evidence type="ECO:0000313" key="2">
    <source>
        <dbReference type="Proteomes" id="UP000029964"/>
    </source>
</evidence>
<dbReference type="OrthoDB" id="3641074at2759"/>
<dbReference type="EMBL" id="JPKY01000002">
    <property type="protein sequence ID" value="KFH48810.1"/>
    <property type="molecule type" value="Genomic_DNA"/>
</dbReference>
<protein>
    <submittedName>
        <fullName evidence="1">Clock-controlled pheromone ccg-like protein</fullName>
    </submittedName>
</protein>
<dbReference type="STRING" id="857340.A0A086THH8"/>
<gene>
    <name evidence="1" type="ORF">ACRE_004060</name>
</gene>
<organism evidence="1 2">
    <name type="scientific">Hapsidospora chrysogenum (strain ATCC 11550 / CBS 779.69 / DSM 880 / IAM 14645 / JCM 23072 / IMI 49137)</name>
    <name type="common">Acremonium chrysogenum</name>
    <dbReference type="NCBI Taxonomy" id="857340"/>
    <lineage>
        <taxon>Eukaryota</taxon>
        <taxon>Fungi</taxon>
        <taxon>Dikarya</taxon>
        <taxon>Ascomycota</taxon>
        <taxon>Pezizomycotina</taxon>
        <taxon>Sordariomycetes</taxon>
        <taxon>Hypocreomycetidae</taxon>
        <taxon>Hypocreales</taxon>
        <taxon>Bionectriaceae</taxon>
        <taxon>Hapsidospora</taxon>
    </lineage>
</organism>
<keyword evidence="2" id="KW-1185">Reference proteome</keyword>
<reference evidence="2" key="1">
    <citation type="journal article" date="2014" name="Genome Announc.">
        <title>Genome sequence and annotation of Acremonium chrysogenum, producer of the beta-lactam antibiotic cephalosporin C.</title>
        <authorList>
            <person name="Terfehr D."/>
            <person name="Dahlmann T.A."/>
            <person name="Specht T."/>
            <person name="Zadra I."/>
            <person name="Kuernsteiner H."/>
            <person name="Kueck U."/>
        </authorList>
    </citation>
    <scope>NUCLEOTIDE SEQUENCE [LARGE SCALE GENOMIC DNA]</scope>
    <source>
        <strain evidence="2">ATCC 11550 / CBS 779.69 / DSM 880 / IAM 14645 / JCM 23072 / IMI 49137</strain>
    </source>
</reference>
<dbReference type="Proteomes" id="UP000029964">
    <property type="component" value="Unassembled WGS sequence"/>
</dbReference>
<proteinExistence type="predicted"/>
<dbReference type="HOGENOM" id="CLU_1008204_0_0_1"/>
<accession>A0A086THH8</accession>
<evidence type="ECO:0000313" key="1">
    <source>
        <dbReference type="EMBL" id="KFH48810.1"/>
    </source>
</evidence>
<comment type="caution">
    <text evidence="1">The sequence shown here is derived from an EMBL/GenBank/DDBJ whole genome shotgun (WGS) entry which is preliminary data.</text>
</comment>
<dbReference type="AlphaFoldDB" id="A0A086THH8"/>
<name>A0A086THH8_HAPC1</name>
<sequence length="276" mass="30597">MVVSCLRPRHDTPPYHSTTYSTSATSLPENRKISFSMATTKLTLAVLALTATTALAAPAPQADWCYILSQDCDNGEHWCYIETYDCPRAKRDAETDAEAVTQAICHRPGGECFKAKRAADALVDSIKESDFRARSADEDDGEPDEADLALSELARLIALSKKDPQAFYDALELKDVDHGKYTTGTNQKRGHSEEERRFFCYRPGTSCFKARRAAEAVLEAIEDEGRQDEDDVVKRDEEAAAQWFDCARDGQPCAKAQSALESWGSVARNILETLVE</sequence>